<evidence type="ECO:0000256" key="2">
    <source>
        <dbReference type="ARBA" id="ARBA00022803"/>
    </source>
</evidence>
<dbReference type="InterPro" id="IPR051685">
    <property type="entry name" value="Ycf3/AcsC/BcsC/TPR_MFPF"/>
</dbReference>
<comment type="caution">
    <text evidence="4">The sequence shown here is derived from an EMBL/GenBank/DDBJ whole genome shotgun (WGS) entry which is preliminary data.</text>
</comment>
<evidence type="ECO:0000313" key="5">
    <source>
        <dbReference type="Proteomes" id="UP001595533"/>
    </source>
</evidence>
<keyword evidence="2 3" id="KW-0802">TPR repeat</keyword>
<evidence type="ECO:0000313" key="4">
    <source>
        <dbReference type="EMBL" id="MFC3194625.1"/>
    </source>
</evidence>
<dbReference type="PROSITE" id="PS50293">
    <property type="entry name" value="TPR_REGION"/>
    <property type="match status" value="1"/>
</dbReference>
<dbReference type="Pfam" id="PF00515">
    <property type="entry name" value="TPR_1"/>
    <property type="match status" value="1"/>
</dbReference>
<dbReference type="PROSITE" id="PS51257">
    <property type="entry name" value="PROKAR_LIPOPROTEIN"/>
    <property type="match status" value="1"/>
</dbReference>
<proteinExistence type="predicted"/>
<name>A0ABV7J929_9GAMM</name>
<dbReference type="Proteomes" id="UP001595533">
    <property type="component" value="Unassembled WGS sequence"/>
</dbReference>
<organism evidence="4 5">
    <name type="scientific">Marinicella sediminis</name>
    <dbReference type="NCBI Taxonomy" id="1792834"/>
    <lineage>
        <taxon>Bacteria</taxon>
        <taxon>Pseudomonadati</taxon>
        <taxon>Pseudomonadota</taxon>
        <taxon>Gammaproteobacteria</taxon>
        <taxon>Lysobacterales</taxon>
        <taxon>Marinicellaceae</taxon>
        <taxon>Marinicella</taxon>
    </lineage>
</organism>
<evidence type="ECO:0000256" key="1">
    <source>
        <dbReference type="ARBA" id="ARBA00022737"/>
    </source>
</evidence>
<dbReference type="PANTHER" id="PTHR44943:SF4">
    <property type="entry name" value="TPR REPEAT-CONTAINING PROTEIN MJ0798"/>
    <property type="match status" value="1"/>
</dbReference>
<dbReference type="PROSITE" id="PS50005">
    <property type="entry name" value="TPR"/>
    <property type="match status" value="4"/>
</dbReference>
<feature type="repeat" description="TPR" evidence="3">
    <location>
        <begin position="176"/>
        <end position="209"/>
    </location>
</feature>
<dbReference type="Pfam" id="PF13181">
    <property type="entry name" value="TPR_8"/>
    <property type="match status" value="2"/>
</dbReference>
<dbReference type="SMART" id="SM00028">
    <property type="entry name" value="TPR"/>
    <property type="match status" value="7"/>
</dbReference>
<sequence length="348" mass="40454">MKIFYVVNFIVTTMFILSGCSNVQSSVDKDFSLEKSREMNQIGHEYSERSLHINALDAYEAAIKFDPSNAYAWYNKGHALDNLGEYKKALHAYEKAIKLSGQNKEIINRSLTSKCNTLMKLKWYTSALRTCNEALDIDPSSVESNYNKAVVLYLMNKKTESLSVHKTVTSLDSNYLNSWLSLATLYEEFDDESGAYEAYRKVSELDPLNSKAWYYQVVYLFEKNKLKESIPPIDNFVKLRPGSFEGWFIRGLVFHKLKQKQEALFSLEKAYSISNRNHNLIELLGSYYLEMEAFEKAWKLADDTIQLYPENHTILSIKYHYHLKNDEHEKAQQIMNKINLIESRQANK</sequence>
<gene>
    <name evidence="4" type="ORF">ACFODZ_10290</name>
</gene>
<keyword evidence="1" id="KW-0677">Repeat</keyword>
<dbReference type="Gene3D" id="1.25.40.10">
    <property type="entry name" value="Tetratricopeptide repeat domain"/>
    <property type="match status" value="2"/>
</dbReference>
<dbReference type="PANTHER" id="PTHR44943">
    <property type="entry name" value="CELLULOSE SYNTHASE OPERON PROTEIN C"/>
    <property type="match status" value="1"/>
</dbReference>
<dbReference type="InterPro" id="IPR019734">
    <property type="entry name" value="TPR_rpt"/>
</dbReference>
<feature type="repeat" description="TPR" evidence="3">
    <location>
        <begin position="70"/>
        <end position="103"/>
    </location>
</feature>
<reference evidence="5" key="1">
    <citation type="journal article" date="2019" name="Int. J. Syst. Evol. Microbiol.">
        <title>The Global Catalogue of Microorganisms (GCM) 10K type strain sequencing project: providing services to taxonomists for standard genome sequencing and annotation.</title>
        <authorList>
            <consortium name="The Broad Institute Genomics Platform"/>
            <consortium name="The Broad Institute Genome Sequencing Center for Infectious Disease"/>
            <person name="Wu L."/>
            <person name="Ma J."/>
        </authorList>
    </citation>
    <scope>NUCLEOTIDE SEQUENCE [LARGE SCALE GENOMIC DNA]</scope>
    <source>
        <strain evidence="5">KCTC 42953</strain>
    </source>
</reference>
<dbReference type="SUPFAM" id="SSF48452">
    <property type="entry name" value="TPR-like"/>
    <property type="match status" value="2"/>
</dbReference>
<feature type="repeat" description="TPR" evidence="3">
    <location>
        <begin position="36"/>
        <end position="69"/>
    </location>
</feature>
<keyword evidence="5" id="KW-1185">Reference proteome</keyword>
<feature type="repeat" description="TPR" evidence="3">
    <location>
        <begin position="278"/>
        <end position="311"/>
    </location>
</feature>
<evidence type="ECO:0000256" key="3">
    <source>
        <dbReference type="PROSITE-ProRule" id="PRU00339"/>
    </source>
</evidence>
<dbReference type="RefSeq" id="WP_077410681.1">
    <property type="nucleotide sequence ID" value="NZ_JBHRTS010000005.1"/>
</dbReference>
<dbReference type="EMBL" id="JBHRTS010000005">
    <property type="protein sequence ID" value="MFC3194625.1"/>
    <property type="molecule type" value="Genomic_DNA"/>
</dbReference>
<dbReference type="InterPro" id="IPR011990">
    <property type="entry name" value="TPR-like_helical_dom_sf"/>
</dbReference>
<accession>A0ABV7J929</accession>
<protein>
    <submittedName>
        <fullName evidence="4">Tetratricopeptide repeat protein</fullName>
    </submittedName>
</protein>